<evidence type="ECO:0000256" key="1">
    <source>
        <dbReference type="ARBA" id="ARBA00004604"/>
    </source>
</evidence>
<dbReference type="Pfam" id="PF20998">
    <property type="entry name" value="Nol11_C"/>
    <property type="match status" value="1"/>
</dbReference>
<proteinExistence type="predicted"/>
<protein>
    <submittedName>
        <fullName evidence="9">Nucleolar protein 11</fullName>
    </submittedName>
</protein>
<evidence type="ECO:0000313" key="9">
    <source>
        <dbReference type="EMBL" id="KAJ8037087.1"/>
    </source>
</evidence>
<dbReference type="GO" id="GO:0003723">
    <property type="term" value="F:RNA binding"/>
    <property type="evidence" value="ECO:0007669"/>
    <property type="project" value="TreeGrafter"/>
</dbReference>
<evidence type="ECO:0000259" key="8">
    <source>
        <dbReference type="Pfam" id="PF20998"/>
    </source>
</evidence>
<dbReference type="GO" id="GO:0030490">
    <property type="term" value="P:maturation of SSU-rRNA"/>
    <property type="evidence" value="ECO:0007669"/>
    <property type="project" value="InterPro"/>
</dbReference>
<accession>A0A9Q1C2B6</accession>
<feature type="domain" description="Nucleolar protein 11 C-terminal" evidence="8">
    <location>
        <begin position="471"/>
        <end position="706"/>
    </location>
</feature>
<dbReference type="InterPro" id="IPR048897">
    <property type="entry name" value="Nol11_C"/>
</dbReference>
<dbReference type="GO" id="GO:0005730">
    <property type="term" value="C:nucleolus"/>
    <property type="evidence" value="ECO:0007669"/>
    <property type="project" value="UniProtKB-SubCell"/>
</dbReference>
<evidence type="ECO:0000256" key="5">
    <source>
        <dbReference type="ARBA" id="ARBA00023163"/>
    </source>
</evidence>
<sequence length="706" mass="78960">MAEIQDGVTLFHAPKGEILIGVTSSPDGDEIIVTKARSVETYKVGDNKPLKSWSTRTSLPFTCPVVFNASSDEFVGVCNHSMHYGKRKNPIVRGGGQRSSGVTGRQTVKTLLTRYLKSLVKWTYETSDLCNQRHLQIGSKIQAILMTVGTSDPLIVFCNGSVENLTAVISKRKTPRASKIQENETILNQWLTPTGEMSAFLLTENLVTKEYSFMVVPECDMDQSSSSRKILQKPSAECVICDSCLYQNQTSPKLFVLWSDRSIWSYSLKDQLRRGNQTSETELEGNRVIQLSMKEDPSRVCITTVYDDYVAISGLCDINITNPTEEYEYLTMWNINFSTLQGHVTLPGSIQQGGDRQSRFLVQIQDHLLAASPQSLTCHSFTCQSGTLSNALGKLPPSAQETGENAMLSLQWTVDEDTSNVPTVTSAELITKKDRVLQMLLTPGKTNMTVFKKDVQHLHVHSSSSILEILKVASDHFSGKNDPIPRKLLEAIIKQTKVAGSACPWFLSLILEKSDVDLTLVCLDYMQDLPEPFIVKCLELFLRLDESKLSSLQLNGSSREVTSMKDCPVSTKQACCINKILVCPFNTIFLLSSVKKVQFGSVLIFLKYLEYLMTSESYLDDQNPSEDMLIDWISVTLDAHFTQLILTPEARDVLTNLQKCVKQHAEFYREVNTINQLLQAMKKTSVHGRKDSNVNADSYSIELLKL</sequence>
<evidence type="ECO:0000256" key="4">
    <source>
        <dbReference type="ARBA" id="ARBA00023159"/>
    </source>
</evidence>
<evidence type="ECO:0000313" key="10">
    <source>
        <dbReference type="Proteomes" id="UP001152320"/>
    </source>
</evidence>
<dbReference type="PANTHER" id="PTHR15633:SF2">
    <property type="entry name" value="NUCLEOLAR PROTEIN 11"/>
    <property type="match status" value="1"/>
</dbReference>
<evidence type="ECO:0000256" key="6">
    <source>
        <dbReference type="ARBA" id="ARBA00023242"/>
    </source>
</evidence>
<dbReference type="OrthoDB" id="6502630at2759"/>
<keyword evidence="2" id="KW-0698">rRNA processing</keyword>
<dbReference type="PANTHER" id="PTHR15633">
    <property type="entry name" value="NUCLEOLAR PROTEIN 11"/>
    <property type="match status" value="1"/>
</dbReference>
<dbReference type="Pfam" id="PF08168">
    <property type="entry name" value="NOL11_N"/>
    <property type="match status" value="2"/>
</dbReference>
<evidence type="ECO:0000259" key="7">
    <source>
        <dbReference type="Pfam" id="PF08168"/>
    </source>
</evidence>
<organism evidence="9 10">
    <name type="scientific">Holothuria leucospilota</name>
    <name type="common">Black long sea cucumber</name>
    <name type="synonym">Mertensiothuria leucospilota</name>
    <dbReference type="NCBI Taxonomy" id="206669"/>
    <lineage>
        <taxon>Eukaryota</taxon>
        <taxon>Metazoa</taxon>
        <taxon>Echinodermata</taxon>
        <taxon>Eleutherozoa</taxon>
        <taxon>Echinozoa</taxon>
        <taxon>Holothuroidea</taxon>
        <taxon>Aspidochirotacea</taxon>
        <taxon>Aspidochirotida</taxon>
        <taxon>Holothuriidae</taxon>
        <taxon>Holothuria</taxon>
    </lineage>
</organism>
<keyword evidence="5" id="KW-0804">Transcription</keyword>
<dbReference type="InterPro" id="IPR042859">
    <property type="entry name" value="NOL11"/>
</dbReference>
<evidence type="ECO:0000256" key="3">
    <source>
        <dbReference type="ARBA" id="ARBA00023015"/>
    </source>
</evidence>
<evidence type="ECO:0000256" key="2">
    <source>
        <dbReference type="ARBA" id="ARBA00022552"/>
    </source>
</evidence>
<dbReference type="EMBL" id="JAIZAY010000008">
    <property type="protein sequence ID" value="KAJ8037087.1"/>
    <property type="molecule type" value="Genomic_DNA"/>
</dbReference>
<comment type="subcellular location">
    <subcellularLocation>
        <location evidence="1">Nucleus</location>
        <location evidence="1">Nucleolus</location>
    </subcellularLocation>
</comment>
<reference evidence="9" key="1">
    <citation type="submission" date="2021-10" db="EMBL/GenBank/DDBJ databases">
        <title>Tropical sea cucumber genome reveals ecological adaptation and Cuvierian tubules defense mechanism.</title>
        <authorList>
            <person name="Chen T."/>
        </authorList>
    </citation>
    <scope>NUCLEOTIDE SEQUENCE</scope>
    <source>
        <strain evidence="9">Nanhai2018</strain>
        <tissue evidence="9">Muscle</tissue>
    </source>
</reference>
<dbReference type="Proteomes" id="UP001152320">
    <property type="component" value="Chromosome 8"/>
</dbReference>
<feature type="domain" description="Nucleolar protein 11 N-terminal" evidence="7">
    <location>
        <begin position="105"/>
        <end position="349"/>
    </location>
</feature>
<keyword evidence="3" id="KW-0805">Transcription regulation</keyword>
<name>A0A9Q1C2B6_HOLLE</name>
<keyword evidence="10" id="KW-1185">Reference proteome</keyword>
<comment type="caution">
    <text evidence="9">The sequence shown here is derived from an EMBL/GenBank/DDBJ whole genome shotgun (WGS) entry which is preliminary data.</text>
</comment>
<keyword evidence="6" id="KW-0539">Nucleus</keyword>
<dbReference type="InterPro" id="IPR012584">
    <property type="entry name" value="NOL11_N"/>
</dbReference>
<gene>
    <name evidence="9" type="ORF">HOLleu_17822</name>
</gene>
<keyword evidence="4" id="KW-0010">Activator</keyword>
<dbReference type="AlphaFoldDB" id="A0A9Q1C2B6"/>
<feature type="domain" description="Nucleolar protein 11 N-terminal" evidence="7">
    <location>
        <begin position="1"/>
        <end position="80"/>
    </location>
</feature>